<evidence type="ECO:0000256" key="4">
    <source>
        <dbReference type="ARBA" id="ARBA00022840"/>
    </source>
</evidence>
<dbReference type="GO" id="GO:0004386">
    <property type="term" value="F:helicase activity"/>
    <property type="evidence" value="ECO:0007669"/>
    <property type="project" value="UniProtKB-KW"/>
</dbReference>
<accession>A0ABU1F6N3</accession>
<keyword evidence="9" id="KW-1185">Reference proteome</keyword>
<dbReference type="RefSeq" id="WP_310456341.1">
    <property type="nucleotide sequence ID" value="NZ_JAVKPH010000004.1"/>
</dbReference>
<evidence type="ECO:0000256" key="2">
    <source>
        <dbReference type="ARBA" id="ARBA00022801"/>
    </source>
</evidence>
<dbReference type="PANTHER" id="PTHR43519">
    <property type="entry name" value="ATP-DEPENDENT RNA HELICASE HRPB"/>
    <property type="match status" value="1"/>
</dbReference>
<evidence type="ECO:0000256" key="1">
    <source>
        <dbReference type="ARBA" id="ARBA00022741"/>
    </source>
</evidence>
<dbReference type="CDD" id="cd17990">
    <property type="entry name" value="DEXHc_HrpB"/>
    <property type="match status" value="1"/>
</dbReference>
<name>A0ABU1F6N3_9RHOB</name>
<feature type="domain" description="Helicase ATP-binding" evidence="6">
    <location>
        <begin position="20"/>
        <end position="181"/>
    </location>
</feature>
<dbReference type="InterPro" id="IPR049614">
    <property type="entry name" value="HrpB_DEXH"/>
</dbReference>
<evidence type="ECO:0000259" key="7">
    <source>
        <dbReference type="PROSITE" id="PS51194"/>
    </source>
</evidence>
<dbReference type="SMART" id="SM00847">
    <property type="entry name" value="HA2"/>
    <property type="match status" value="1"/>
</dbReference>
<dbReference type="PROSITE" id="PS51194">
    <property type="entry name" value="HELICASE_CTER"/>
    <property type="match status" value="1"/>
</dbReference>
<dbReference type="PIRSF" id="PIRSF005496">
    <property type="entry name" value="ATP_hel_hrpB"/>
    <property type="match status" value="1"/>
</dbReference>
<dbReference type="InterPro" id="IPR010225">
    <property type="entry name" value="HrpB"/>
</dbReference>
<dbReference type="NCBIfam" id="TIGR01970">
    <property type="entry name" value="DEAH_box_HrpB"/>
    <property type="match status" value="1"/>
</dbReference>
<feature type="region of interest" description="Disordered" evidence="5">
    <location>
        <begin position="795"/>
        <end position="819"/>
    </location>
</feature>
<dbReference type="CDD" id="cd18791">
    <property type="entry name" value="SF2_C_RHA"/>
    <property type="match status" value="1"/>
</dbReference>
<dbReference type="Pfam" id="PF08482">
    <property type="entry name" value="HrpB_C"/>
    <property type="match status" value="1"/>
</dbReference>
<keyword evidence="1" id="KW-0547">Nucleotide-binding</keyword>
<dbReference type="Gene3D" id="3.40.50.300">
    <property type="entry name" value="P-loop containing nucleotide triphosphate hydrolases"/>
    <property type="match status" value="2"/>
</dbReference>
<dbReference type="SMART" id="SM00487">
    <property type="entry name" value="DEXDc"/>
    <property type="match status" value="1"/>
</dbReference>
<dbReference type="InterPro" id="IPR048333">
    <property type="entry name" value="HA2_WH"/>
</dbReference>
<protein>
    <submittedName>
        <fullName evidence="8">ATP-dependent helicase HrpB</fullName>
    </submittedName>
</protein>
<dbReference type="InterPro" id="IPR001650">
    <property type="entry name" value="Helicase_C-like"/>
</dbReference>
<dbReference type="SUPFAM" id="SSF52540">
    <property type="entry name" value="P-loop containing nucleoside triphosphate hydrolases"/>
    <property type="match status" value="1"/>
</dbReference>
<evidence type="ECO:0000259" key="6">
    <source>
        <dbReference type="PROSITE" id="PS51192"/>
    </source>
</evidence>
<dbReference type="InterPro" id="IPR011545">
    <property type="entry name" value="DEAD/DEAH_box_helicase_dom"/>
</dbReference>
<dbReference type="PANTHER" id="PTHR43519:SF1">
    <property type="entry name" value="ATP-DEPENDENT RNA HELICASE HRPB"/>
    <property type="match status" value="1"/>
</dbReference>
<dbReference type="Gene3D" id="1.20.120.1080">
    <property type="match status" value="1"/>
</dbReference>
<dbReference type="Pfam" id="PF00270">
    <property type="entry name" value="DEAD"/>
    <property type="match status" value="1"/>
</dbReference>
<organism evidence="8 9">
    <name type="scientific">Ruixingdingia sedimenti</name>
    <dbReference type="NCBI Taxonomy" id="3073604"/>
    <lineage>
        <taxon>Bacteria</taxon>
        <taxon>Pseudomonadati</taxon>
        <taxon>Pseudomonadota</taxon>
        <taxon>Alphaproteobacteria</taxon>
        <taxon>Rhodobacterales</taxon>
        <taxon>Paracoccaceae</taxon>
        <taxon>Ruixingdingia</taxon>
    </lineage>
</organism>
<keyword evidence="2" id="KW-0378">Hydrolase</keyword>
<dbReference type="Pfam" id="PF00271">
    <property type="entry name" value="Helicase_C"/>
    <property type="match status" value="1"/>
</dbReference>
<dbReference type="Pfam" id="PF04408">
    <property type="entry name" value="WHD_HA2"/>
    <property type="match status" value="1"/>
</dbReference>
<dbReference type="InterPro" id="IPR007502">
    <property type="entry name" value="Helicase-assoc_dom"/>
</dbReference>
<dbReference type="SMART" id="SM00490">
    <property type="entry name" value="HELICc"/>
    <property type="match status" value="1"/>
</dbReference>
<evidence type="ECO:0000313" key="8">
    <source>
        <dbReference type="EMBL" id="MDR5652097.1"/>
    </source>
</evidence>
<reference evidence="8 9" key="1">
    <citation type="submission" date="2023-09" db="EMBL/GenBank/DDBJ databases">
        <title>Xinfangfangia sedmenti sp. nov., isolated the sedment.</title>
        <authorList>
            <person name="Xu L."/>
        </authorList>
    </citation>
    <scope>NUCLEOTIDE SEQUENCE [LARGE SCALE GENOMIC DNA]</scope>
    <source>
        <strain evidence="8 9">LG-4</strain>
    </source>
</reference>
<evidence type="ECO:0000313" key="9">
    <source>
        <dbReference type="Proteomes" id="UP001247754"/>
    </source>
</evidence>
<keyword evidence="4" id="KW-0067">ATP-binding</keyword>
<dbReference type="InterPro" id="IPR014001">
    <property type="entry name" value="Helicase_ATP-bd"/>
</dbReference>
<evidence type="ECO:0000256" key="3">
    <source>
        <dbReference type="ARBA" id="ARBA00022806"/>
    </source>
</evidence>
<dbReference type="EMBL" id="JAVKPH010000004">
    <property type="protein sequence ID" value="MDR5652097.1"/>
    <property type="molecule type" value="Genomic_DNA"/>
</dbReference>
<dbReference type="InterPro" id="IPR013689">
    <property type="entry name" value="RNA_helicase_ATP-dep_HrpB_C"/>
</dbReference>
<evidence type="ECO:0000256" key="5">
    <source>
        <dbReference type="SAM" id="MobiDB-lite"/>
    </source>
</evidence>
<dbReference type="InterPro" id="IPR027417">
    <property type="entry name" value="P-loop_NTPase"/>
</dbReference>
<comment type="caution">
    <text evidence="8">The sequence shown here is derived from an EMBL/GenBank/DDBJ whole genome shotgun (WGS) entry which is preliminary data.</text>
</comment>
<keyword evidence="3 8" id="KW-0347">Helicase</keyword>
<gene>
    <name evidence="8" type="primary">hrpB</name>
    <name evidence="8" type="ORF">RGD00_05765</name>
</gene>
<sequence>MTRSDDSPPLPIEAVLPAVLDAVAARGLAVLQAPPGAGKTTRVPLALLPAVQGRIVMLEPRRLAARAAAERMAETLGEPVGRTVGYRIRGEAKVSAATRIEVVTEGILTRMIQSDPGLDGIGAVIFDEFHERSLNADLGLALVLESRAALREDLVVVVMSATLDAAPVAALMGDAPVVTAEGRAFPVDTRWLPRPLPAAARLVAEAAALVEQACAETEGGVLVFLPGEREIRQVESALRDRLPGDARVLPLYGAMAFGAQRAVLADGGAGRKVVLATAIAETSLTIPGIRVVVDAGRARRARFDSGSGMTRLVTERVSRAEAEQRRGRAGRVAPGVCYRLWARAEEGALPAHPPPEIAAADLAGLALELALWGSDTGLAFLTPPPAPALAEARALLSRLGALDGGGRITDHGRALAALPLHPRLGHMLLTAGRQAAMPAALLSERDPLTGAPPDLGLRLLALENPRAYADRHPWRVNADAAERIRAEAKRLARMAPESRAPLSPGAMAALAYPDRIGLRRKGDAPRWVLSGGKGAAMAPGTPLAGARLIVATDLDGDTREAGIRQAVPVTEGELRALYADRIAWVDTCAWSRREGRVTARRQERLWALVLDDRTWPDAPPEALALAALEGLRDEGLPWAPAAARLRARAEACRAAGMDLPPLDDASLLAGAGDWLLPHLAGLRSRADLRALDLTEALRGHLGWDACQAIDRAFPAHFTTPLGRRVPIDYDAETPGVELRLQELFGQTAHPVAGPDRRPLRLTLLSPGGKPIAVTTDLPGFWTGSYGEVRKDMRGRYPRHPWPEDPTAADPTLRAKPRGT</sequence>
<dbReference type="Proteomes" id="UP001247754">
    <property type="component" value="Unassembled WGS sequence"/>
</dbReference>
<dbReference type="PROSITE" id="PS51192">
    <property type="entry name" value="HELICASE_ATP_BIND_1"/>
    <property type="match status" value="1"/>
</dbReference>
<feature type="domain" description="Helicase C-terminal" evidence="7">
    <location>
        <begin position="209"/>
        <end position="373"/>
    </location>
</feature>
<proteinExistence type="predicted"/>